<dbReference type="Proteomes" id="UP000054845">
    <property type="component" value="Unassembled WGS sequence"/>
</dbReference>
<evidence type="ECO:0000313" key="1">
    <source>
        <dbReference type="EMBL" id="CEG19318.1"/>
    </source>
</evidence>
<evidence type="ECO:0000313" key="2">
    <source>
        <dbReference type="Proteomes" id="UP000054845"/>
    </source>
</evidence>
<sequence>MASHRQRILTWASPAEVDEAKEWVKQRIDMARMPGWAGGWAEVGLGKKG</sequence>
<proteinExistence type="predicted"/>
<accession>A0A0N7L351</accession>
<dbReference type="EMBL" id="CCYA01000038">
    <property type="protein sequence ID" value="CEG19318.1"/>
    <property type="molecule type" value="Genomic_DNA"/>
</dbReference>
<reference evidence="2" key="1">
    <citation type="submission" date="2014-09" db="EMBL/GenBank/DDBJ databases">
        <authorList>
            <person name="Sharma Rahul"/>
            <person name="Thines Marco"/>
        </authorList>
    </citation>
    <scope>NUCLEOTIDE SEQUENCE [LARGE SCALE GENOMIC DNA]</scope>
</reference>
<organism evidence="1 2">
    <name type="scientific">Ceraceosorus bombacis</name>
    <dbReference type="NCBI Taxonomy" id="401625"/>
    <lineage>
        <taxon>Eukaryota</taxon>
        <taxon>Fungi</taxon>
        <taxon>Dikarya</taxon>
        <taxon>Basidiomycota</taxon>
        <taxon>Ustilaginomycotina</taxon>
        <taxon>Exobasidiomycetes</taxon>
        <taxon>Ceraceosorales</taxon>
        <taxon>Ceraceosoraceae</taxon>
        <taxon>Ceraceosorus</taxon>
    </lineage>
</organism>
<protein>
    <submittedName>
        <fullName evidence="1">Uncharacterized protein</fullName>
    </submittedName>
</protein>
<dbReference type="AlphaFoldDB" id="A0A0N7L351"/>
<name>A0A0N7L351_9BASI</name>
<keyword evidence="2" id="KW-1185">Reference proteome</keyword>